<dbReference type="InterPro" id="IPR017039">
    <property type="entry name" value="Virul_fac_BrkB"/>
</dbReference>
<keyword evidence="3 7" id="KW-0812">Transmembrane</keyword>
<feature type="transmembrane region" description="Helical" evidence="7">
    <location>
        <begin position="178"/>
        <end position="198"/>
    </location>
</feature>
<dbReference type="EMBL" id="BMHA01000005">
    <property type="protein sequence ID" value="GGI05663.1"/>
    <property type="molecule type" value="Genomic_DNA"/>
</dbReference>
<dbReference type="Pfam" id="PF03631">
    <property type="entry name" value="Virul_fac_BrkB"/>
    <property type="match status" value="1"/>
</dbReference>
<proteinExistence type="predicted"/>
<feature type="transmembrane region" description="Helical" evidence="7">
    <location>
        <begin position="31"/>
        <end position="58"/>
    </location>
</feature>
<dbReference type="PANTHER" id="PTHR30213:SF1">
    <property type="entry name" value="INNER MEMBRANE PROTEIN YHJD"/>
    <property type="match status" value="1"/>
</dbReference>
<evidence type="ECO:0008006" key="10">
    <source>
        <dbReference type="Google" id="ProtNLM"/>
    </source>
</evidence>
<dbReference type="PANTHER" id="PTHR30213">
    <property type="entry name" value="INNER MEMBRANE PROTEIN YHJD"/>
    <property type="match status" value="1"/>
</dbReference>
<dbReference type="Proteomes" id="UP000650511">
    <property type="component" value="Unassembled WGS sequence"/>
</dbReference>
<evidence type="ECO:0000256" key="1">
    <source>
        <dbReference type="ARBA" id="ARBA00004651"/>
    </source>
</evidence>
<keyword evidence="5 7" id="KW-0472">Membrane</keyword>
<name>A0A8J3A7Q6_9ACTN</name>
<evidence type="ECO:0000256" key="2">
    <source>
        <dbReference type="ARBA" id="ARBA00022475"/>
    </source>
</evidence>
<accession>A0A8J3A7Q6</accession>
<feature type="transmembrane region" description="Helical" evidence="7">
    <location>
        <begin position="102"/>
        <end position="130"/>
    </location>
</feature>
<organism evidence="8 9">
    <name type="scientific">Egicoccus halophilus</name>
    <dbReference type="NCBI Taxonomy" id="1670830"/>
    <lineage>
        <taxon>Bacteria</taxon>
        <taxon>Bacillati</taxon>
        <taxon>Actinomycetota</taxon>
        <taxon>Nitriliruptoria</taxon>
        <taxon>Egicoccales</taxon>
        <taxon>Egicoccaceae</taxon>
        <taxon>Egicoccus</taxon>
    </lineage>
</organism>
<comment type="caution">
    <text evidence="8">The sequence shown here is derived from an EMBL/GenBank/DDBJ whole genome shotgun (WGS) entry which is preliminary data.</text>
</comment>
<feature type="compositionally biased region" description="Low complexity" evidence="6">
    <location>
        <begin position="303"/>
        <end position="313"/>
    </location>
</feature>
<feature type="transmembrane region" description="Helical" evidence="7">
    <location>
        <begin position="238"/>
        <end position="258"/>
    </location>
</feature>
<feature type="region of interest" description="Disordered" evidence="6">
    <location>
        <begin position="291"/>
        <end position="371"/>
    </location>
</feature>
<evidence type="ECO:0000256" key="7">
    <source>
        <dbReference type="SAM" id="Phobius"/>
    </source>
</evidence>
<evidence type="ECO:0000256" key="4">
    <source>
        <dbReference type="ARBA" id="ARBA00022989"/>
    </source>
</evidence>
<comment type="subcellular location">
    <subcellularLocation>
        <location evidence="1">Cell membrane</location>
        <topology evidence="1">Multi-pass membrane protein</topology>
    </subcellularLocation>
</comment>
<keyword evidence="9" id="KW-1185">Reference proteome</keyword>
<dbReference type="GO" id="GO:0005886">
    <property type="term" value="C:plasma membrane"/>
    <property type="evidence" value="ECO:0007669"/>
    <property type="project" value="UniProtKB-SubCell"/>
</dbReference>
<feature type="transmembrane region" description="Helical" evidence="7">
    <location>
        <begin position="210"/>
        <end position="232"/>
    </location>
</feature>
<evidence type="ECO:0000256" key="6">
    <source>
        <dbReference type="SAM" id="MobiDB-lite"/>
    </source>
</evidence>
<sequence length="432" mass="43910">MAFTDKLERVPVIGTAWQMQQRYRLDAADQFAAAIALFGFLSLVPLLVLAVAVAGFVFQDPADQAEIARTMTSAVPGLQAALEATGQGVDGFVQTVVANRGAIAGVGAVTLLVTGLKVINSAMVATTMVFRGALPSGVRGKLLQVVALPVLGLVALAAAGASSLVGFLDLPGWSATPVALLATFPLDLLLFLAAYRMFSPTSELGLRRLLPGAALGALGWAALKIAGAAYVANQAEDANALYGAFGGIIALLLLLYLAGRLYLYGAELNALLTERRRGILVSPEVHGVPIVDDKDVDGAPSDAQAEGMGAAHAADTRQLPSVVAGNRPLPQDVAAGRAPESALDDEVRAPSADSETAGHPTVGSSATRTDAAPAAGRTGAVAVVGALQAAAVPPPADRVGRVLANASPPPVAAYGVAATAVAAAWKLWRDGR</sequence>
<gene>
    <name evidence="8" type="ORF">GCM10011354_15210</name>
</gene>
<feature type="transmembrane region" description="Helical" evidence="7">
    <location>
        <begin position="142"/>
        <end position="166"/>
    </location>
</feature>
<keyword evidence="2" id="KW-1003">Cell membrane</keyword>
<protein>
    <recommendedName>
        <fullName evidence="10">YihY/virulence factor BrkB family protein</fullName>
    </recommendedName>
</protein>
<evidence type="ECO:0000256" key="5">
    <source>
        <dbReference type="ARBA" id="ARBA00023136"/>
    </source>
</evidence>
<keyword evidence="4 7" id="KW-1133">Transmembrane helix</keyword>
<dbReference type="RefSeq" id="WP_130648487.1">
    <property type="nucleotide sequence ID" value="NZ_BMHA01000005.1"/>
</dbReference>
<evidence type="ECO:0000313" key="8">
    <source>
        <dbReference type="EMBL" id="GGI05663.1"/>
    </source>
</evidence>
<evidence type="ECO:0000256" key="3">
    <source>
        <dbReference type="ARBA" id="ARBA00022692"/>
    </source>
</evidence>
<dbReference type="AlphaFoldDB" id="A0A8J3A7Q6"/>
<reference evidence="8" key="2">
    <citation type="submission" date="2020-09" db="EMBL/GenBank/DDBJ databases">
        <authorList>
            <person name="Sun Q."/>
            <person name="Zhou Y."/>
        </authorList>
    </citation>
    <scope>NUCLEOTIDE SEQUENCE</scope>
    <source>
        <strain evidence="8">CGMCC 1.14988</strain>
    </source>
</reference>
<evidence type="ECO:0000313" key="9">
    <source>
        <dbReference type="Proteomes" id="UP000650511"/>
    </source>
</evidence>
<reference evidence="8" key="1">
    <citation type="journal article" date="2014" name="Int. J. Syst. Evol. Microbiol.">
        <title>Complete genome sequence of Corynebacterium casei LMG S-19264T (=DSM 44701T), isolated from a smear-ripened cheese.</title>
        <authorList>
            <consortium name="US DOE Joint Genome Institute (JGI-PGF)"/>
            <person name="Walter F."/>
            <person name="Albersmeier A."/>
            <person name="Kalinowski J."/>
            <person name="Ruckert C."/>
        </authorList>
    </citation>
    <scope>NUCLEOTIDE SEQUENCE</scope>
    <source>
        <strain evidence="8">CGMCC 1.14988</strain>
    </source>
</reference>
<dbReference type="NCBIfam" id="TIGR00765">
    <property type="entry name" value="yihY_not_rbn"/>
    <property type="match status" value="1"/>
</dbReference>